<dbReference type="SUPFAM" id="SSF109604">
    <property type="entry name" value="HD-domain/PDEase-like"/>
    <property type="match status" value="1"/>
</dbReference>
<dbReference type="Gene3D" id="1.10.3210.10">
    <property type="entry name" value="Hypothetical protein af1432"/>
    <property type="match status" value="1"/>
</dbReference>
<accession>A0A7D7SIC3</accession>
<dbReference type="AlphaFoldDB" id="A0A7D7SIC3"/>
<dbReference type="GO" id="GO:0008893">
    <property type="term" value="F:guanosine-3',5'-bis(diphosphate) 3'-diphosphatase activity"/>
    <property type="evidence" value="ECO:0007669"/>
    <property type="project" value="TreeGrafter"/>
</dbReference>
<reference evidence="1 2" key="1">
    <citation type="submission" date="2020-07" db="EMBL/GenBank/DDBJ databases">
        <title>Genomic diversity of species in the Neisseriaceae family.</title>
        <authorList>
            <person name="Vincent A.T."/>
            <person name="Bernet E."/>
            <person name="Veyrier F.J."/>
        </authorList>
    </citation>
    <scope>NUCLEOTIDE SEQUENCE [LARGE SCALE GENOMIC DNA]</scope>
    <source>
        <strain evidence="1 2">DSM 22244</strain>
    </source>
</reference>
<protein>
    <submittedName>
        <fullName evidence="1">Bifunctional (P)ppGpp synthetase/guanosine-3',5'-bis(Diphosphate) 3'-pyrophosphohydrolase</fullName>
    </submittedName>
</protein>
<dbReference type="KEGG" id="nsg:H3L94_04265"/>
<keyword evidence="1" id="KW-0378">Hydrolase</keyword>
<gene>
    <name evidence="1" type="ORF">H3L94_04265</name>
</gene>
<organism evidence="1 2">
    <name type="scientific">Neisseria shayeganii</name>
    <dbReference type="NCBI Taxonomy" id="607712"/>
    <lineage>
        <taxon>Bacteria</taxon>
        <taxon>Pseudomonadati</taxon>
        <taxon>Pseudomonadota</taxon>
        <taxon>Betaproteobacteria</taxon>
        <taxon>Neisseriales</taxon>
        <taxon>Neisseriaceae</taxon>
        <taxon>Neisseria</taxon>
    </lineage>
</organism>
<dbReference type="Proteomes" id="UP000514752">
    <property type="component" value="Chromosome"/>
</dbReference>
<proteinExistence type="predicted"/>
<evidence type="ECO:0000313" key="1">
    <source>
        <dbReference type="EMBL" id="QMT41249.1"/>
    </source>
</evidence>
<dbReference type="RefSeq" id="WP_182122794.1">
    <property type="nucleotide sequence ID" value="NZ_CP059567.1"/>
</dbReference>
<dbReference type="InterPro" id="IPR052194">
    <property type="entry name" value="MESH1"/>
</dbReference>
<dbReference type="EMBL" id="CP059567">
    <property type="protein sequence ID" value="QMT41249.1"/>
    <property type="molecule type" value="Genomic_DNA"/>
</dbReference>
<dbReference type="PANTHER" id="PTHR46246:SF1">
    <property type="entry name" value="GUANOSINE-3',5'-BIS(DIPHOSPHATE) 3'-PYROPHOSPHOHYDROLASE MESH1"/>
    <property type="match status" value="1"/>
</dbReference>
<dbReference type="Pfam" id="PF13328">
    <property type="entry name" value="HD_4"/>
    <property type="match status" value="1"/>
</dbReference>
<evidence type="ECO:0000313" key="2">
    <source>
        <dbReference type="Proteomes" id="UP000514752"/>
    </source>
</evidence>
<sequence length="140" mass="15509">MATLELAIELAARFHAGQRDKGGAPYILHPLRVMASVSSEAEKIVAVLHDIVEDTEMDEYGLRQHGFSDEIVEAVLALTKREKESRIDAAKRAAANPIARVVKLADVADNMDLSRLEVVTTKDLDRIEQYKAVKRILEAS</sequence>
<dbReference type="PANTHER" id="PTHR46246">
    <property type="entry name" value="GUANOSINE-3',5'-BIS(DIPHOSPHATE) 3'-PYROPHOSPHOHYDROLASE MESH1"/>
    <property type="match status" value="1"/>
</dbReference>
<name>A0A7D7SIC3_9NEIS</name>